<name>A0AAD6UN47_9AGAR</name>
<keyword evidence="2" id="KW-0812">Transmembrane</keyword>
<accession>A0AAD6UN47</accession>
<organism evidence="3 4">
    <name type="scientific">Mycena pura</name>
    <dbReference type="NCBI Taxonomy" id="153505"/>
    <lineage>
        <taxon>Eukaryota</taxon>
        <taxon>Fungi</taxon>
        <taxon>Dikarya</taxon>
        <taxon>Basidiomycota</taxon>
        <taxon>Agaricomycotina</taxon>
        <taxon>Agaricomycetes</taxon>
        <taxon>Agaricomycetidae</taxon>
        <taxon>Agaricales</taxon>
        <taxon>Marasmiineae</taxon>
        <taxon>Mycenaceae</taxon>
        <taxon>Mycena</taxon>
    </lineage>
</organism>
<feature type="region of interest" description="Disordered" evidence="1">
    <location>
        <begin position="86"/>
        <end position="112"/>
    </location>
</feature>
<feature type="region of interest" description="Disordered" evidence="1">
    <location>
        <begin position="245"/>
        <end position="293"/>
    </location>
</feature>
<comment type="caution">
    <text evidence="3">The sequence shown here is derived from an EMBL/GenBank/DDBJ whole genome shotgun (WGS) entry which is preliminary data.</text>
</comment>
<evidence type="ECO:0000313" key="3">
    <source>
        <dbReference type="EMBL" id="KAJ7191236.1"/>
    </source>
</evidence>
<dbReference type="AlphaFoldDB" id="A0AAD6UN47"/>
<gene>
    <name evidence="3" type="ORF">GGX14DRAFT_579088</name>
</gene>
<evidence type="ECO:0000313" key="4">
    <source>
        <dbReference type="Proteomes" id="UP001219525"/>
    </source>
</evidence>
<reference evidence="3" key="1">
    <citation type="submission" date="2023-03" db="EMBL/GenBank/DDBJ databases">
        <title>Massive genome expansion in bonnet fungi (Mycena s.s.) driven by repeated elements and novel gene families across ecological guilds.</title>
        <authorList>
            <consortium name="Lawrence Berkeley National Laboratory"/>
            <person name="Harder C.B."/>
            <person name="Miyauchi S."/>
            <person name="Viragh M."/>
            <person name="Kuo A."/>
            <person name="Thoen E."/>
            <person name="Andreopoulos B."/>
            <person name="Lu D."/>
            <person name="Skrede I."/>
            <person name="Drula E."/>
            <person name="Henrissat B."/>
            <person name="Morin E."/>
            <person name="Kohler A."/>
            <person name="Barry K."/>
            <person name="LaButti K."/>
            <person name="Morin E."/>
            <person name="Salamov A."/>
            <person name="Lipzen A."/>
            <person name="Mereny Z."/>
            <person name="Hegedus B."/>
            <person name="Baldrian P."/>
            <person name="Stursova M."/>
            <person name="Weitz H."/>
            <person name="Taylor A."/>
            <person name="Grigoriev I.V."/>
            <person name="Nagy L.G."/>
            <person name="Martin F."/>
            <person name="Kauserud H."/>
        </authorList>
    </citation>
    <scope>NUCLEOTIDE SEQUENCE</scope>
    <source>
        <strain evidence="3">9144</strain>
    </source>
</reference>
<proteinExistence type="predicted"/>
<feature type="transmembrane region" description="Helical" evidence="2">
    <location>
        <begin position="126"/>
        <end position="153"/>
    </location>
</feature>
<feature type="compositionally biased region" description="Basic and acidic residues" evidence="1">
    <location>
        <begin position="256"/>
        <end position="284"/>
    </location>
</feature>
<dbReference type="Proteomes" id="UP001219525">
    <property type="component" value="Unassembled WGS sequence"/>
</dbReference>
<protein>
    <submittedName>
        <fullName evidence="3">Uncharacterized protein</fullName>
    </submittedName>
</protein>
<feature type="region of interest" description="Disordered" evidence="1">
    <location>
        <begin position="1"/>
        <end position="22"/>
    </location>
</feature>
<sequence length="341" mass="37778">MDYQTGTPATPTPAPTFPRQRAGRARLYRSVFPSPSSLAYRSPRHICLARNAANSPIYSAAREVIALHDTTNIPGTWTCSAQHNEKHATGLPAGNPKPSPLPSVSSYRSWENREPSPTPAGCRVNLQVRACAVFCAAIALTMTCSLYPLLLFLTQALPRHLILNSNPSADVTVPLGNRPDAYANALEFVPHLASSVSGVRPRESNMNVPCKKQLHVDDLRWRTVTLRRGSVARVNMHRSGRFVNRWHRSKGSANGRKRENRECEEWERRERDERERKRDERVESRNSSSRPLPRPHKVTVAVVVLAVAVADADVAGAQRSLCFRLVADLMSSLQLAATSAV</sequence>
<evidence type="ECO:0000256" key="1">
    <source>
        <dbReference type="SAM" id="MobiDB-lite"/>
    </source>
</evidence>
<keyword evidence="2" id="KW-1133">Transmembrane helix</keyword>
<keyword evidence="4" id="KW-1185">Reference proteome</keyword>
<keyword evidence="2" id="KW-0472">Membrane</keyword>
<dbReference type="EMBL" id="JARJCW010000135">
    <property type="protein sequence ID" value="KAJ7191236.1"/>
    <property type="molecule type" value="Genomic_DNA"/>
</dbReference>
<evidence type="ECO:0000256" key="2">
    <source>
        <dbReference type="SAM" id="Phobius"/>
    </source>
</evidence>